<protein>
    <submittedName>
        <fullName evidence="4">Type IV secretory system conjugative DNA transfer family protein</fullName>
    </submittedName>
</protein>
<feature type="region of interest" description="Disordered" evidence="1">
    <location>
        <begin position="577"/>
        <end position="620"/>
    </location>
</feature>
<feature type="compositionally biased region" description="Pro residues" evidence="1">
    <location>
        <begin position="607"/>
        <end position="620"/>
    </location>
</feature>
<comment type="caution">
    <text evidence="4">The sequence shown here is derived from an EMBL/GenBank/DDBJ whole genome shotgun (WGS) entry which is preliminary data.</text>
</comment>
<dbReference type="Proteomes" id="UP001165541">
    <property type="component" value="Unassembled WGS sequence"/>
</dbReference>
<dbReference type="CDD" id="cd01127">
    <property type="entry name" value="TrwB_TraG_TraD_VirD4"/>
    <property type="match status" value="1"/>
</dbReference>
<dbReference type="SUPFAM" id="SSF52540">
    <property type="entry name" value="P-loop containing nucleoside triphosphate hydrolases"/>
    <property type="match status" value="1"/>
</dbReference>
<accession>A0ABT0YUJ1</accession>
<proteinExistence type="predicted"/>
<feature type="transmembrane region" description="Helical" evidence="2">
    <location>
        <begin position="68"/>
        <end position="93"/>
    </location>
</feature>
<evidence type="ECO:0000256" key="2">
    <source>
        <dbReference type="SAM" id="Phobius"/>
    </source>
</evidence>
<dbReference type="RefSeq" id="WP_251780899.1">
    <property type="nucleotide sequence ID" value="NZ_JAMKFE010000019.1"/>
</dbReference>
<sequence>MEALDSMNAMVTRGVVAAMRWSDPWWWLWTAAALTTLSLLNILPLRVPPAKETEYGLYDLLKIGLRNLAVYSLVVLVLLYWPAMYFASVAALGSDAGQGHDWFFRYLSHQAATWGWLLAAGVVGGLAWRVIAARYLTPRLSQLVQRIIVRQEDHKQSDMRVEMGKLKTRDFKPRQYYKPEQIFLGLDVDGKPSYLPAALFKATHTQVVGPTRFGKGVLLGVMLEQAIAQGNSVVYIDPKADAFMPYIMAEACERAGRRFIYIDLNGEDTRWAPFEGGSVRDRRARIVNCFGLNNTGDGSDFYKSKERAILDTIMPRSGTSIAGLRATLDQPGEDGKPLKDSANRLYDGLVEFSMLPSLNPKKGGGNKIGDALKSGASIYVRGSLDDSTIKRATQVFISEVIQEARRLGPERKHHLTLAIDELKFMISQEVSDALATIAGFNVNMILLHQSIQDLRGPEDRSLNVQALESGVIVNCQIKLLYRASDPDTAEWASLLSGTKIVRATKSATVEYNRFGGEAYENKRMLYDLEVPIVTQNEMLSLSPRVGVLFAPERLASVLYTCYVPADTKRVLYQRPKDKVPEAAPAATKAAPAAMEAGAQAPAARSPAPAPAPAKAPAPVAGPPAALPAPAVAAAAPVQAPSLPAQKNAAPAVVPVTVPAPAKAATPEVAQDPPVSSEAPAPAASAAPRGADAPSPAAAAAVPPAPPPSPPKAAAQPQQKPPPQKQAQAPAQQKPQQQPPKAPQQKQAQAPQKQQAQKQASAPKTSEQAQKQAPGPTPHNPKPAVAKQPEPQQAKAKPNAPQPGGPRASNGAAADPPKAKPAGAPARPELTGPPRPAHLRRPDVPPVHEPGDKTPAALKPPHRPERVEPEQAGSSPA</sequence>
<evidence type="ECO:0000313" key="4">
    <source>
        <dbReference type="EMBL" id="MCM5682422.1"/>
    </source>
</evidence>
<dbReference type="EMBL" id="JAMKFE010000019">
    <property type="protein sequence ID" value="MCM5682422.1"/>
    <property type="molecule type" value="Genomic_DNA"/>
</dbReference>
<keyword evidence="2" id="KW-1133">Transmembrane helix</keyword>
<evidence type="ECO:0000259" key="3">
    <source>
        <dbReference type="Pfam" id="PF12696"/>
    </source>
</evidence>
<dbReference type="PANTHER" id="PTHR24216:SF65">
    <property type="entry name" value="PAXILLIN-LIKE PROTEIN 1"/>
    <property type="match status" value="1"/>
</dbReference>
<feature type="compositionally biased region" description="Low complexity" evidence="1">
    <location>
        <begin position="810"/>
        <end position="825"/>
    </location>
</feature>
<dbReference type="Gene3D" id="3.40.50.300">
    <property type="entry name" value="P-loop containing nucleotide triphosphate hydrolases"/>
    <property type="match status" value="2"/>
</dbReference>
<name>A0ABT0YUJ1_9BURK</name>
<evidence type="ECO:0000313" key="5">
    <source>
        <dbReference type="Proteomes" id="UP001165541"/>
    </source>
</evidence>
<dbReference type="Pfam" id="PF12696">
    <property type="entry name" value="TraG-D_C"/>
    <property type="match status" value="1"/>
</dbReference>
<dbReference type="PANTHER" id="PTHR24216">
    <property type="entry name" value="PAXILLIN-RELATED"/>
    <property type="match status" value="1"/>
</dbReference>
<feature type="region of interest" description="Disordered" evidence="1">
    <location>
        <begin position="662"/>
        <end position="876"/>
    </location>
</feature>
<dbReference type="InterPro" id="IPR027417">
    <property type="entry name" value="P-loop_NTPase"/>
</dbReference>
<feature type="compositionally biased region" description="Low complexity" evidence="1">
    <location>
        <begin position="724"/>
        <end position="735"/>
    </location>
</feature>
<feature type="transmembrane region" description="Helical" evidence="2">
    <location>
        <begin position="26"/>
        <end position="47"/>
    </location>
</feature>
<feature type="transmembrane region" description="Helical" evidence="2">
    <location>
        <begin position="113"/>
        <end position="136"/>
    </location>
</feature>
<feature type="compositionally biased region" description="Low complexity" evidence="1">
    <location>
        <begin position="678"/>
        <end position="701"/>
    </location>
</feature>
<evidence type="ECO:0000256" key="1">
    <source>
        <dbReference type="SAM" id="MobiDB-lite"/>
    </source>
</evidence>
<dbReference type="InterPro" id="IPR032689">
    <property type="entry name" value="TraG-D_C"/>
</dbReference>
<organism evidence="4 5">
    <name type="scientific">Caldimonas mangrovi</name>
    <dbReference type="NCBI Taxonomy" id="2944811"/>
    <lineage>
        <taxon>Bacteria</taxon>
        <taxon>Pseudomonadati</taxon>
        <taxon>Pseudomonadota</taxon>
        <taxon>Betaproteobacteria</taxon>
        <taxon>Burkholderiales</taxon>
        <taxon>Sphaerotilaceae</taxon>
        <taxon>Caldimonas</taxon>
    </lineage>
</organism>
<feature type="compositionally biased region" description="Low complexity" evidence="1">
    <location>
        <begin position="582"/>
        <end position="606"/>
    </location>
</feature>
<gene>
    <name evidence="4" type="ORF">M8A51_23080</name>
</gene>
<reference evidence="4" key="1">
    <citation type="submission" date="2022-05" db="EMBL/GenBank/DDBJ databases">
        <title>Schlegelella sp. nov., isolated from mangrove soil.</title>
        <authorList>
            <person name="Liu Y."/>
            <person name="Ge X."/>
            <person name="Liu W."/>
        </authorList>
    </citation>
    <scope>NUCLEOTIDE SEQUENCE</scope>
    <source>
        <strain evidence="4">S2-27</strain>
    </source>
</reference>
<keyword evidence="5" id="KW-1185">Reference proteome</keyword>
<feature type="domain" description="TraD/TraG TraM recognition site" evidence="3">
    <location>
        <begin position="414"/>
        <end position="540"/>
    </location>
</feature>
<keyword evidence="2" id="KW-0812">Transmembrane</keyword>
<keyword evidence="2" id="KW-0472">Membrane</keyword>
<feature type="compositionally biased region" description="Low complexity" evidence="1">
    <location>
        <begin position="742"/>
        <end position="763"/>
    </location>
</feature>